<dbReference type="SUPFAM" id="SSF51182">
    <property type="entry name" value="RmlC-like cupins"/>
    <property type="match status" value="1"/>
</dbReference>
<reference evidence="2 3" key="1">
    <citation type="submission" date="2018-07" db="EMBL/GenBank/DDBJ databases">
        <title>The complete nuclear genome of the prasinophyte Chloropicon primus (CCMP1205).</title>
        <authorList>
            <person name="Pombert J.-F."/>
            <person name="Otis C."/>
            <person name="Turmel M."/>
            <person name="Lemieux C."/>
        </authorList>
    </citation>
    <scope>NUCLEOTIDE SEQUENCE [LARGE SCALE GENOMIC DNA]</scope>
    <source>
        <strain evidence="2 3">CCMP1205</strain>
    </source>
</reference>
<dbReference type="Pfam" id="PF07883">
    <property type="entry name" value="Cupin_2"/>
    <property type="match status" value="2"/>
</dbReference>
<evidence type="ECO:0000313" key="3">
    <source>
        <dbReference type="Proteomes" id="UP000316726"/>
    </source>
</evidence>
<dbReference type="NCBIfam" id="TIGR03214">
    <property type="entry name" value="ura-cupin"/>
    <property type="match status" value="1"/>
</dbReference>
<dbReference type="InterPro" id="IPR013096">
    <property type="entry name" value="Cupin_2"/>
</dbReference>
<sequence length="356" mass="39859">MDETEVEALTVSSKHPKLFRALLQMERTASCGGLAGRIGRSRRLASMMPRTASLGVRLRSMWFGLATCAAALTFTSAASSKGHDYGAVFSKERDVGIKFADLPGFTRSVVERDHALITPESRVWSGTPGWQKTSTAHLITPSFPMGAELTMYLADMATGGVFKSDEKEQMHLERFVFVVEGSVSINCADGPLTLKDDDFAFFPPGYKHEIINLDEAKLVVYERQHFYSTETVPAFHSGSTSDKPILPVPGEIFKLRKCLPEQEEYDFNIHVMDFEPGEFLNIKEVHYNQHGLLLLEGQGIYRLGERWYSVQAGDAIWMAPFVPQWFGALGKKRSRYILYKDTYRSPGHLMTGGAHM</sequence>
<keyword evidence="3" id="KW-1185">Reference proteome</keyword>
<feature type="domain" description="Cupin type-2" evidence="1">
    <location>
        <begin position="271"/>
        <end position="337"/>
    </location>
</feature>
<dbReference type="Proteomes" id="UP000316726">
    <property type="component" value="Chromosome 10"/>
</dbReference>
<dbReference type="PANTHER" id="PTHR34571">
    <property type="entry name" value="(S)-UREIDOGLYCINE AMINOHYDROLASE"/>
    <property type="match status" value="1"/>
</dbReference>
<keyword evidence="2" id="KW-0378">Hydrolase</keyword>
<evidence type="ECO:0000313" key="2">
    <source>
        <dbReference type="EMBL" id="QDZ23326.1"/>
    </source>
</evidence>
<dbReference type="Gene3D" id="2.60.120.10">
    <property type="entry name" value="Jelly Rolls"/>
    <property type="match status" value="1"/>
</dbReference>
<dbReference type="OrthoDB" id="4965688at2759"/>
<name>A0A5B8MS81_9CHLO</name>
<accession>A0A5B8MS81</accession>
<organism evidence="2 3">
    <name type="scientific">Chloropicon primus</name>
    <dbReference type="NCBI Taxonomy" id="1764295"/>
    <lineage>
        <taxon>Eukaryota</taxon>
        <taxon>Viridiplantae</taxon>
        <taxon>Chlorophyta</taxon>
        <taxon>Chloropicophyceae</taxon>
        <taxon>Chloropicales</taxon>
        <taxon>Chloropicaceae</taxon>
        <taxon>Chloropicon</taxon>
    </lineage>
</organism>
<gene>
    <name evidence="2" type="ORF">A3770_10p58440</name>
</gene>
<protein>
    <submittedName>
        <fullName evidence="2">Ureidoglycine aminohydrolase</fullName>
    </submittedName>
</protein>
<evidence type="ECO:0000259" key="1">
    <source>
        <dbReference type="Pfam" id="PF07883"/>
    </source>
</evidence>
<feature type="domain" description="Cupin type-2" evidence="1">
    <location>
        <begin position="168"/>
        <end position="220"/>
    </location>
</feature>
<dbReference type="EMBL" id="CP031043">
    <property type="protein sequence ID" value="QDZ23326.1"/>
    <property type="molecule type" value="Genomic_DNA"/>
</dbReference>
<dbReference type="GO" id="GO:0071522">
    <property type="term" value="F:ureidoglycine aminohydrolase activity"/>
    <property type="evidence" value="ECO:0007669"/>
    <property type="project" value="InterPro"/>
</dbReference>
<dbReference type="InterPro" id="IPR011051">
    <property type="entry name" value="RmlC_Cupin_sf"/>
</dbReference>
<dbReference type="AlphaFoldDB" id="A0A5B8MS81"/>
<dbReference type="CDD" id="cd02212">
    <property type="entry name" value="cupin_UGlyAH_C"/>
    <property type="match status" value="1"/>
</dbReference>
<proteinExistence type="predicted"/>
<dbReference type="InterPro" id="IPR014710">
    <property type="entry name" value="RmlC-like_jellyroll"/>
</dbReference>
<dbReference type="PANTHER" id="PTHR34571:SF1">
    <property type="entry name" value="(S)-UREIDOGLYCINE AMINOHYDROLASE"/>
    <property type="match status" value="1"/>
</dbReference>
<dbReference type="STRING" id="1764295.A0A5B8MS81"/>
<dbReference type="InterPro" id="IPR017627">
    <property type="entry name" value="UGHY"/>
</dbReference>
<dbReference type="InterPro" id="IPR044697">
    <property type="entry name" value="UGlyAH_cupin_C"/>
</dbReference>